<keyword evidence="11" id="KW-1185">Reference proteome</keyword>
<dbReference type="GO" id="GO:0005886">
    <property type="term" value="C:plasma membrane"/>
    <property type="evidence" value="ECO:0007669"/>
    <property type="project" value="InterPro"/>
</dbReference>
<dbReference type="RefSeq" id="WP_341467892.1">
    <property type="nucleotide sequence ID" value="NZ_CP128399.1"/>
</dbReference>
<dbReference type="PANTHER" id="PTHR30589:SF0">
    <property type="entry name" value="PHOSPHATIDYLGLYCEROL--PROLIPOPROTEIN DIACYLGLYCERYL TRANSFERASE"/>
    <property type="match status" value="1"/>
</dbReference>
<dbReference type="GO" id="GO:0008961">
    <property type="term" value="F:phosphatidylglycerol-prolipoprotein diacylglyceryl transferase activity"/>
    <property type="evidence" value="ECO:0007669"/>
    <property type="project" value="InterPro"/>
</dbReference>
<dbReference type="Pfam" id="PF01790">
    <property type="entry name" value="LGT"/>
    <property type="match status" value="1"/>
</dbReference>
<evidence type="ECO:0000256" key="2">
    <source>
        <dbReference type="ARBA" id="ARBA00022475"/>
    </source>
</evidence>
<reference evidence="8 10" key="1">
    <citation type="submission" date="2020-06" db="EMBL/GenBank/DDBJ databases">
        <title>Anoxygenic phototrophic Chloroflexota member uses a Type I reaction center.</title>
        <authorList>
            <person name="Tsuji J.M."/>
            <person name="Shaw N.A."/>
            <person name="Nagashima S."/>
            <person name="Venkiteswaran J."/>
            <person name="Schiff S.L."/>
            <person name="Hanada S."/>
            <person name="Tank M."/>
            <person name="Neufeld J.D."/>
        </authorList>
    </citation>
    <scope>NUCLEOTIDE SEQUENCE [LARGE SCALE GENOMIC DNA]</scope>
    <source>
        <strain evidence="8">L227-S17</strain>
    </source>
</reference>
<evidence type="ECO:0000256" key="7">
    <source>
        <dbReference type="SAM" id="Phobius"/>
    </source>
</evidence>
<gene>
    <name evidence="8" type="ORF">HXX08_12220</name>
    <name evidence="9" type="ORF">OZ401_001789</name>
</gene>
<keyword evidence="2" id="KW-1003">Cell membrane</keyword>
<evidence type="ECO:0000256" key="3">
    <source>
        <dbReference type="ARBA" id="ARBA00022679"/>
    </source>
</evidence>
<protein>
    <submittedName>
        <fullName evidence="8">Prolipoprotein diacylglyceryl transferase</fullName>
    </submittedName>
</protein>
<dbReference type="PANTHER" id="PTHR30589">
    <property type="entry name" value="PROLIPOPROTEIN DIACYLGLYCERYL TRANSFERASE"/>
    <property type="match status" value="1"/>
</dbReference>
<dbReference type="GO" id="GO:0042158">
    <property type="term" value="P:lipoprotein biosynthetic process"/>
    <property type="evidence" value="ECO:0007669"/>
    <property type="project" value="InterPro"/>
</dbReference>
<dbReference type="EMBL" id="JACATZ010000001">
    <property type="protein sequence ID" value="NWJ46637.1"/>
    <property type="molecule type" value="Genomic_DNA"/>
</dbReference>
<keyword evidence="4 7" id="KW-0812">Transmembrane</keyword>
<feature type="transmembrane region" description="Helical" evidence="7">
    <location>
        <begin position="205"/>
        <end position="222"/>
    </location>
</feature>
<evidence type="ECO:0000313" key="8">
    <source>
        <dbReference type="EMBL" id="NWJ46637.1"/>
    </source>
</evidence>
<dbReference type="InterPro" id="IPR001640">
    <property type="entry name" value="Lgt"/>
</dbReference>
<name>A0A8T7M007_9CHLR</name>
<organism evidence="8 10">
    <name type="scientific">Candidatus Chlorohelix allophototropha</name>
    <dbReference type="NCBI Taxonomy" id="3003348"/>
    <lineage>
        <taxon>Bacteria</taxon>
        <taxon>Bacillati</taxon>
        <taxon>Chloroflexota</taxon>
        <taxon>Chloroflexia</taxon>
        <taxon>Candidatus Chloroheliales</taxon>
        <taxon>Candidatus Chloroheliaceae</taxon>
        <taxon>Candidatus Chlorohelix</taxon>
    </lineage>
</organism>
<dbReference type="AlphaFoldDB" id="A0A8T7M007"/>
<sequence>MFPVLWQSDGLVLYTHDFFTVLGLVVGLGVYYYELRRRAMLSYKIFWISLIAILGGGLGCRLITAWEHLSYYTNQGGVPFTWLVAHSGKSIIGGIAGGYLAIKISKKAFNYRISTGDCYAPAIPLAMAIGRIGCFLAELPLGKPTELPWGIAATADSASHFVSCPYCLQNMHPSMIYEIIFHLIAFVVILRFRHLVIVQGDTLKLYLLAAALFRFLVEFVRANPEQFWGLTGPQIVLIPLTGLLLWYFIRQLRKGVYRMPPAPPYELTIEEKVG</sequence>
<evidence type="ECO:0000313" key="9">
    <source>
        <dbReference type="EMBL" id="WJW66007.1"/>
    </source>
</evidence>
<evidence type="ECO:0000313" key="11">
    <source>
        <dbReference type="Proteomes" id="UP001431572"/>
    </source>
</evidence>
<evidence type="ECO:0000256" key="5">
    <source>
        <dbReference type="ARBA" id="ARBA00022989"/>
    </source>
</evidence>
<feature type="transmembrane region" description="Helical" evidence="7">
    <location>
        <begin position="45"/>
        <end position="66"/>
    </location>
</feature>
<evidence type="ECO:0000256" key="1">
    <source>
        <dbReference type="ARBA" id="ARBA00007150"/>
    </source>
</evidence>
<feature type="transmembrane region" description="Helical" evidence="7">
    <location>
        <begin position="12"/>
        <end position="33"/>
    </location>
</feature>
<keyword evidence="6 7" id="KW-0472">Membrane</keyword>
<proteinExistence type="inferred from homology"/>
<keyword evidence="5 7" id="KW-1133">Transmembrane helix</keyword>
<evidence type="ECO:0000313" key="10">
    <source>
        <dbReference type="Proteomes" id="UP000521676"/>
    </source>
</evidence>
<feature type="transmembrane region" description="Helical" evidence="7">
    <location>
        <begin position="78"/>
        <end position="102"/>
    </location>
</feature>
<accession>A0A8T7M007</accession>
<dbReference type="Proteomes" id="UP001431572">
    <property type="component" value="Chromosome 1"/>
</dbReference>
<dbReference type="EMBL" id="CP128399">
    <property type="protein sequence ID" value="WJW66007.1"/>
    <property type="molecule type" value="Genomic_DNA"/>
</dbReference>
<comment type="similarity">
    <text evidence="1">Belongs to the Lgt family.</text>
</comment>
<dbReference type="Proteomes" id="UP000521676">
    <property type="component" value="Unassembled WGS sequence"/>
</dbReference>
<reference evidence="9" key="2">
    <citation type="journal article" date="2024" name="Nature">
        <title>Anoxygenic phototroph of the Chloroflexota uses a type I reaction centre.</title>
        <authorList>
            <person name="Tsuji J.M."/>
            <person name="Shaw N.A."/>
            <person name="Nagashima S."/>
            <person name="Venkiteswaran J.J."/>
            <person name="Schiff S.L."/>
            <person name="Watanabe T."/>
            <person name="Fukui M."/>
            <person name="Hanada S."/>
            <person name="Tank M."/>
            <person name="Neufeld J.D."/>
        </authorList>
    </citation>
    <scope>NUCLEOTIDE SEQUENCE</scope>
    <source>
        <strain evidence="9">L227-S17</strain>
    </source>
</reference>
<evidence type="ECO:0000256" key="6">
    <source>
        <dbReference type="ARBA" id="ARBA00023136"/>
    </source>
</evidence>
<feature type="transmembrane region" description="Helical" evidence="7">
    <location>
        <begin position="228"/>
        <end position="249"/>
    </location>
</feature>
<evidence type="ECO:0000256" key="4">
    <source>
        <dbReference type="ARBA" id="ARBA00022692"/>
    </source>
</evidence>
<keyword evidence="3 8" id="KW-0808">Transferase</keyword>